<evidence type="ECO:0000256" key="1">
    <source>
        <dbReference type="ARBA" id="ARBA00022884"/>
    </source>
</evidence>
<dbReference type="InterPro" id="IPR000504">
    <property type="entry name" value="RRM_dom"/>
</dbReference>
<organism evidence="5 6">
    <name type="scientific">Oryza meyeriana var. granulata</name>
    <dbReference type="NCBI Taxonomy" id="110450"/>
    <lineage>
        <taxon>Eukaryota</taxon>
        <taxon>Viridiplantae</taxon>
        <taxon>Streptophyta</taxon>
        <taxon>Embryophyta</taxon>
        <taxon>Tracheophyta</taxon>
        <taxon>Spermatophyta</taxon>
        <taxon>Magnoliopsida</taxon>
        <taxon>Liliopsida</taxon>
        <taxon>Poales</taxon>
        <taxon>Poaceae</taxon>
        <taxon>BOP clade</taxon>
        <taxon>Oryzoideae</taxon>
        <taxon>Oryzeae</taxon>
        <taxon>Oryzinae</taxon>
        <taxon>Oryza</taxon>
        <taxon>Oryza meyeriana</taxon>
    </lineage>
</organism>
<dbReference type="InterPro" id="IPR034361">
    <property type="entry name" value="PHIP1_RRM1"/>
</dbReference>
<protein>
    <recommendedName>
        <fullName evidence="4">RRM domain-containing protein</fullName>
    </recommendedName>
</protein>
<keyword evidence="6" id="KW-1185">Reference proteome</keyword>
<name>A0A6G1DHB7_9ORYZ</name>
<sequence>MAAEDQPPRTQPSAGESKKRKKSKKDKWGQPIPDSGDQPGVEPEPEPLEEEPVPAPPAAAAEEEEEEDEAGIYESGKVVASGLPYTTTEAEIRELFERFGPLRSIQLSRFPDSGNFRGLAFVSFELNEVAMKSLELDGFKIGNRFMRVERCRMAAGSKRKRTMEFQTDPKKADGCLSAYVGNLKWDVTETDLRDFFKSLKIVSIRFAINKRTGDSRGFCHIDFEDDKSLEKAVGMNQSELHGRPIKISYAVSNRG</sequence>
<dbReference type="Gene3D" id="3.30.70.330">
    <property type="match status" value="2"/>
</dbReference>
<dbReference type="AlphaFoldDB" id="A0A6G1DHB7"/>
<feature type="region of interest" description="Disordered" evidence="3">
    <location>
        <begin position="1"/>
        <end position="75"/>
    </location>
</feature>
<evidence type="ECO:0000313" key="5">
    <source>
        <dbReference type="EMBL" id="KAF0911123.1"/>
    </source>
</evidence>
<dbReference type="Pfam" id="PF00076">
    <property type="entry name" value="RRM_1"/>
    <property type="match status" value="2"/>
</dbReference>
<evidence type="ECO:0000259" key="4">
    <source>
        <dbReference type="PROSITE" id="PS50102"/>
    </source>
</evidence>
<dbReference type="CDD" id="cd12271">
    <property type="entry name" value="RRM1_PHIP1"/>
    <property type="match status" value="1"/>
</dbReference>
<feature type="compositionally biased region" description="Acidic residues" evidence="3">
    <location>
        <begin position="61"/>
        <end position="71"/>
    </location>
</feature>
<keyword evidence="1 2" id="KW-0694">RNA-binding</keyword>
<dbReference type="SUPFAM" id="SSF54928">
    <property type="entry name" value="RNA-binding domain, RBD"/>
    <property type="match status" value="2"/>
</dbReference>
<evidence type="ECO:0000256" key="2">
    <source>
        <dbReference type="PROSITE-ProRule" id="PRU00176"/>
    </source>
</evidence>
<dbReference type="GO" id="GO:0003723">
    <property type="term" value="F:RNA binding"/>
    <property type="evidence" value="ECO:0007669"/>
    <property type="project" value="UniProtKB-UniRule"/>
</dbReference>
<dbReference type="PANTHER" id="PTHR23236">
    <property type="entry name" value="EUKARYOTIC TRANSLATION INITIATION FACTOR 4B/4H"/>
    <property type="match status" value="1"/>
</dbReference>
<comment type="caution">
    <text evidence="5">The sequence shown here is derived from an EMBL/GenBank/DDBJ whole genome shotgun (WGS) entry which is preliminary data.</text>
</comment>
<dbReference type="PANTHER" id="PTHR23236:SF108">
    <property type="entry name" value="OS03G0123200 PROTEIN"/>
    <property type="match status" value="1"/>
</dbReference>
<proteinExistence type="predicted"/>
<dbReference type="InterPro" id="IPR012677">
    <property type="entry name" value="Nucleotide-bd_a/b_plait_sf"/>
</dbReference>
<dbReference type="InterPro" id="IPR035979">
    <property type="entry name" value="RBD_domain_sf"/>
</dbReference>
<feature type="domain" description="RRM" evidence="4">
    <location>
        <begin position="176"/>
        <end position="252"/>
    </location>
</feature>
<accession>A0A6G1DHB7</accession>
<evidence type="ECO:0000313" key="6">
    <source>
        <dbReference type="Proteomes" id="UP000479710"/>
    </source>
</evidence>
<dbReference type="PROSITE" id="PS50102">
    <property type="entry name" value="RRM"/>
    <property type="match status" value="2"/>
</dbReference>
<dbReference type="EMBL" id="SPHZ02000006">
    <property type="protein sequence ID" value="KAF0911123.1"/>
    <property type="molecule type" value="Genomic_DNA"/>
</dbReference>
<evidence type="ECO:0000256" key="3">
    <source>
        <dbReference type="SAM" id="MobiDB-lite"/>
    </source>
</evidence>
<dbReference type="OrthoDB" id="439808at2759"/>
<feature type="compositionally biased region" description="Acidic residues" evidence="3">
    <location>
        <begin position="43"/>
        <end position="52"/>
    </location>
</feature>
<gene>
    <name evidence="5" type="ORF">E2562_005493</name>
</gene>
<reference evidence="5 6" key="1">
    <citation type="submission" date="2019-11" db="EMBL/GenBank/DDBJ databases">
        <title>Whole genome sequence of Oryza granulata.</title>
        <authorList>
            <person name="Li W."/>
        </authorList>
    </citation>
    <scope>NUCLEOTIDE SEQUENCE [LARGE SCALE GENOMIC DNA]</scope>
    <source>
        <strain evidence="6">cv. Menghai</strain>
        <tissue evidence="5">Leaf</tissue>
    </source>
</reference>
<dbReference type="SMART" id="SM00360">
    <property type="entry name" value="RRM"/>
    <property type="match status" value="2"/>
</dbReference>
<dbReference type="Proteomes" id="UP000479710">
    <property type="component" value="Unassembled WGS sequence"/>
</dbReference>
<feature type="domain" description="RRM" evidence="4">
    <location>
        <begin position="76"/>
        <end position="153"/>
    </location>
</feature>